<evidence type="ECO:0000313" key="2">
    <source>
        <dbReference type="Proteomes" id="UP001218218"/>
    </source>
</evidence>
<evidence type="ECO:0000313" key="1">
    <source>
        <dbReference type="EMBL" id="KAJ7307085.1"/>
    </source>
</evidence>
<name>A0AAD7EB31_9AGAR</name>
<comment type="caution">
    <text evidence="1">The sequence shown here is derived from an EMBL/GenBank/DDBJ whole genome shotgun (WGS) entry which is preliminary data.</text>
</comment>
<reference evidence="1" key="1">
    <citation type="submission" date="2023-03" db="EMBL/GenBank/DDBJ databases">
        <title>Massive genome expansion in bonnet fungi (Mycena s.s.) driven by repeated elements and novel gene families across ecological guilds.</title>
        <authorList>
            <consortium name="Lawrence Berkeley National Laboratory"/>
            <person name="Harder C.B."/>
            <person name="Miyauchi S."/>
            <person name="Viragh M."/>
            <person name="Kuo A."/>
            <person name="Thoen E."/>
            <person name="Andreopoulos B."/>
            <person name="Lu D."/>
            <person name="Skrede I."/>
            <person name="Drula E."/>
            <person name="Henrissat B."/>
            <person name="Morin E."/>
            <person name="Kohler A."/>
            <person name="Barry K."/>
            <person name="LaButti K."/>
            <person name="Morin E."/>
            <person name="Salamov A."/>
            <person name="Lipzen A."/>
            <person name="Mereny Z."/>
            <person name="Hegedus B."/>
            <person name="Baldrian P."/>
            <person name="Stursova M."/>
            <person name="Weitz H."/>
            <person name="Taylor A."/>
            <person name="Grigoriev I.V."/>
            <person name="Nagy L.G."/>
            <person name="Martin F."/>
            <person name="Kauserud H."/>
        </authorList>
    </citation>
    <scope>NUCLEOTIDE SEQUENCE</scope>
    <source>
        <strain evidence="1">CBHHK002</strain>
    </source>
</reference>
<dbReference type="EMBL" id="JARIHO010000089">
    <property type="protein sequence ID" value="KAJ7307085.1"/>
    <property type="molecule type" value="Genomic_DNA"/>
</dbReference>
<accession>A0AAD7EB31</accession>
<sequence>MAEQRKWTTSRKPSTLRELLPRKDDRASRYLSSFRIFSRCATFWEMVHRGTIRPKNDIWASTDYNQTAMSAYGDNPNPPYKWDKFFNVSAFLETIHRTNVNEVSQWISTDIHSRLEPFGLDDRHMYKGTNELAKYRRTVCASTVVALLGGADHTSKRKKRRVDETDTEGSKKNDLMLQVLLPCEFATYANALVAQAQVQAGLAQTPLLVPVVPDSDSEDPDDEEPEMLYFWRISKDLMWQQLDRRIDEVFEMLYAFRRVNENLRDNYGQVSRFREQIARREVYDELDAFARWVAQAESMAFTIRRQRYDRWGGGGYHSRRGYWSEDSDRSDGDCVFRASPLRYP</sequence>
<proteinExistence type="predicted"/>
<keyword evidence="2" id="KW-1185">Reference proteome</keyword>
<dbReference type="AlphaFoldDB" id="A0AAD7EB31"/>
<protein>
    <submittedName>
        <fullName evidence="1">Uncharacterized protein</fullName>
    </submittedName>
</protein>
<dbReference type="Proteomes" id="UP001218218">
    <property type="component" value="Unassembled WGS sequence"/>
</dbReference>
<organism evidence="1 2">
    <name type="scientific">Mycena albidolilacea</name>
    <dbReference type="NCBI Taxonomy" id="1033008"/>
    <lineage>
        <taxon>Eukaryota</taxon>
        <taxon>Fungi</taxon>
        <taxon>Dikarya</taxon>
        <taxon>Basidiomycota</taxon>
        <taxon>Agaricomycotina</taxon>
        <taxon>Agaricomycetes</taxon>
        <taxon>Agaricomycetidae</taxon>
        <taxon>Agaricales</taxon>
        <taxon>Marasmiineae</taxon>
        <taxon>Mycenaceae</taxon>
        <taxon>Mycena</taxon>
    </lineage>
</organism>
<gene>
    <name evidence="1" type="ORF">DFH08DRAFT_1088728</name>
</gene>